<protein>
    <submittedName>
        <fullName evidence="2">Uncharacterized protein</fullName>
    </submittedName>
</protein>
<organism evidence="2 3">
    <name type="scientific">Orbilia brochopaga</name>
    <dbReference type="NCBI Taxonomy" id="3140254"/>
    <lineage>
        <taxon>Eukaryota</taxon>
        <taxon>Fungi</taxon>
        <taxon>Dikarya</taxon>
        <taxon>Ascomycota</taxon>
        <taxon>Pezizomycotina</taxon>
        <taxon>Orbiliomycetes</taxon>
        <taxon>Orbiliales</taxon>
        <taxon>Orbiliaceae</taxon>
        <taxon>Orbilia</taxon>
    </lineage>
</organism>
<evidence type="ECO:0000313" key="2">
    <source>
        <dbReference type="EMBL" id="KAK6332759.1"/>
    </source>
</evidence>
<dbReference type="EMBL" id="JAVHNQ010000014">
    <property type="protein sequence ID" value="KAK6332759.1"/>
    <property type="molecule type" value="Genomic_DNA"/>
</dbReference>
<keyword evidence="3" id="KW-1185">Reference proteome</keyword>
<feature type="region of interest" description="Disordered" evidence="1">
    <location>
        <begin position="1"/>
        <end position="23"/>
    </location>
</feature>
<proteinExistence type="predicted"/>
<sequence length="220" mass="24560">MESSSDPVWDMGGRLAEDGDEQVGERFQRPMMLSAVRDPASASWDVSPARPDAPPRRLREFESYAEPPPFPGDLGTGPTLEKLVKLVKLVERVEVAVGVDVEVEVEDEVELRPMLAGVVAVEQPPKRPPAAAAGLKANVGLQKEGFFSRSHHRHQFHHHHCHHHHHHHHHHLHLHLPSIASSSLLEHPVRPSSALSIRSLPPLPLFPWLSRRPTSQVRSV</sequence>
<evidence type="ECO:0000256" key="1">
    <source>
        <dbReference type="SAM" id="MobiDB-lite"/>
    </source>
</evidence>
<dbReference type="Proteomes" id="UP001375240">
    <property type="component" value="Unassembled WGS sequence"/>
</dbReference>
<dbReference type="AlphaFoldDB" id="A0AAV9U2P1"/>
<reference evidence="2 3" key="1">
    <citation type="submission" date="2019-10" db="EMBL/GenBank/DDBJ databases">
        <authorList>
            <person name="Palmer J.M."/>
        </authorList>
    </citation>
    <scope>NUCLEOTIDE SEQUENCE [LARGE SCALE GENOMIC DNA]</scope>
    <source>
        <strain evidence="2 3">TWF696</strain>
    </source>
</reference>
<accession>A0AAV9U2P1</accession>
<name>A0AAV9U2P1_9PEZI</name>
<evidence type="ECO:0000313" key="3">
    <source>
        <dbReference type="Proteomes" id="UP001375240"/>
    </source>
</evidence>
<gene>
    <name evidence="2" type="ORF">TWF696_002781</name>
</gene>
<comment type="caution">
    <text evidence="2">The sequence shown here is derived from an EMBL/GenBank/DDBJ whole genome shotgun (WGS) entry which is preliminary data.</text>
</comment>